<sequence>MPGSPVVPRLGDVTDASSPQPSVPAGGVDHRPRFYVKQRITMMVNRYEIRDANPDGSEGAVLAVAQQKRMAFKEQVTFYSDEARTTPVFSFRARQAMDLAAVYDVFDAAGTPIGYFQKDFAQSLLRSSFHLGGPGIDAYGQERSQLIAILRRFIDFPFSFHFDFTDKNTGQTVMSSDRQFSLRDRYTVDVPDARLDFRLAAAMAVGLDALLQR</sequence>
<evidence type="ECO:0000256" key="1">
    <source>
        <dbReference type="SAM" id="MobiDB-lite"/>
    </source>
</evidence>
<gene>
    <name evidence="2" type="ORF">CLV46_2934</name>
</gene>
<reference evidence="2 3" key="1">
    <citation type="submission" date="2017-11" db="EMBL/GenBank/DDBJ databases">
        <title>Genomic Encyclopedia of Archaeal and Bacterial Type Strains, Phase II (KMG-II): From Individual Species to Whole Genera.</title>
        <authorList>
            <person name="Goeker M."/>
        </authorList>
    </citation>
    <scope>NUCLEOTIDE SEQUENCE [LARGE SCALE GENOMIC DNA]</scope>
    <source>
        <strain evidence="2 3">DSM 27393</strain>
    </source>
</reference>
<name>A0A2M9CNA0_9MICO</name>
<dbReference type="EMBL" id="PGFF01000001">
    <property type="protein sequence ID" value="PJJ73348.1"/>
    <property type="molecule type" value="Genomic_DNA"/>
</dbReference>
<accession>A0A2M9CNA0</accession>
<feature type="region of interest" description="Disordered" evidence="1">
    <location>
        <begin position="1"/>
        <end position="28"/>
    </location>
</feature>
<comment type="caution">
    <text evidence="2">The sequence shown here is derived from an EMBL/GenBank/DDBJ whole genome shotgun (WGS) entry which is preliminary data.</text>
</comment>
<proteinExistence type="predicted"/>
<evidence type="ECO:0000313" key="3">
    <source>
        <dbReference type="Proteomes" id="UP000228758"/>
    </source>
</evidence>
<protein>
    <recommendedName>
        <fullName evidence="4">Scramblase</fullName>
    </recommendedName>
</protein>
<organism evidence="2 3">
    <name type="scientific">Diaminobutyricimonas aerilata</name>
    <dbReference type="NCBI Taxonomy" id="1162967"/>
    <lineage>
        <taxon>Bacteria</taxon>
        <taxon>Bacillati</taxon>
        <taxon>Actinomycetota</taxon>
        <taxon>Actinomycetes</taxon>
        <taxon>Micrococcales</taxon>
        <taxon>Microbacteriaceae</taxon>
        <taxon>Diaminobutyricimonas</taxon>
    </lineage>
</organism>
<evidence type="ECO:0000313" key="2">
    <source>
        <dbReference type="EMBL" id="PJJ73348.1"/>
    </source>
</evidence>
<dbReference type="InterPro" id="IPR007612">
    <property type="entry name" value="LOR"/>
</dbReference>
<evidence type="ECO:0008006" key="4">
    <source>
        <dbReference type="Google" id="ProtNLM"/>
    </source>
</evidence>
<keyword evidence="3" id="KW-1185">Reference proteome</keyword>
<dbReference type="AlphaFoldDB" id="A0A2M9CNA0"/>
<dbReference type="Pfam" id="PF04525">
    <property type="entry name" value="LOR"/>
    <property type="match status" value="1"/>
</dbReference>
<dbReference type="Proteomes" id="UP000228758">
    <property type="component" value="Unassembled WGS sequence"/>
</dbReference>